<evidence type="ECO:0000256" key="1">
    <source>
        <dbReference type="SAM" id="MobiDB-lite"/>
    </source>
</evidence>
<sequence>MDVSKEVELDEAQVVRWLDAHPDVLCRYLLEAAPSRALDAALPASTVSSTLLRNPVREENKRTTSSKKRIAEEEELEKDDGEEERRRQNCERCFGLCLTDIPALSDFDLMTIRDSELHPPIARPELFVESPESPPRRARFHSVCAEMEACSSGRTRFAAGSCCGSGRRRLSMKELRKCASLPPSTSQLLSLLMESRVQVPTCHSPDAAAKRRLKRRSPTHCFLELVRDISTELSVETLCARVSINVGVLAESEPATVLLAVTRTASIACDNDLQDSAVSSRRLLVPAPNTAIQRCRPTLVVPWGTGVLGRVAESGERVIFNAPHSHFLVSLDDYDNHSHNEIGVPNYPCDLRHQRLRFTLLQMDER</sequence>
<dbReference type="Gene3D" id="3.30.450.40">
    <property type="match status" value="1"/>
</dbReference>
<protein>
    <submittedName>
        <fullName evidence="2">Uncharacterized protein</fullName>
    </submittedName>
</protein>
<dbReference type="EMBL" id="CAJPEX010000114">
    <property type="protein sequence ID" value="CAG0913438.1"/>
    <property type="molecule type" value="Genomic_DNA"/>
</dbReference>
<evidence type="ECO:0000313" key="2">
    <source>
        <dbReference type="EMBL" id="CAD7273286.1"/>
    </source>
</evidence>
<feature type="compositionally biased region" description="Acidic residues" evidence="1">
    <location>
        <begin position="72"/>
        <end position="82"/>
    </location>
</feature>
<dbReference type="SUPFAM" id="SSF55781">
    <property type="entry name" value="GAF domain-like"/>
    <property type="match status" value="1"/>
</dbReference>
<evidence type="ECO:0000313" key="3">
    <source>
        <dbReference type="Proteomes" id="UP000678499"/>
    </source>
</evidence>
<name>A0A7R9BDR3_9CRUS</name>
<gene>
    <name evidence="2" type="ORF">NMOB1V02_LOCUS1183</name>
</gene>
<dbReference type="InterPro" id="IPR029016">
    <property type="entry name" value="GAF-like_dom_sf"/>
</dbReference>
<keyword evidence="3" id="KW-1185">Reference proteome</keyword>
<dbReference type="Proteomes" id="UP000678499">
    <property type="component" value="Unassembled WGS sequence"/>
</dbReference>
<proteinExistence type="predicted"/>
<organism evidence="2">
    <name type="scientific">Notodromas monacha</name>
    <dbReference type="NCBI Taxonomy" id="399045"/>
    <lineage>
        <taxon>Eukaryota</taxon>
        <taxon>Metazoa</taxon>
        <taxon>Ecdysozoa</taxon>
        <taxon>Arthropoda</taxon>
        <taxon>Crustacea</taxon>
        <taxon>Oligostraca</taxon>
        <taxon>Ostracoda</taxon>
        <taxon>Podocopa</taxon>
        <taxon>Podocopida</taxon>
        <taxon>Cypridocopina</taxon>
        <taxon>Cypridoidea</taxon>
        <taxon>Cyprididae</taxon>
        <taxon>Notodromas</taxon>
    </lineage>
</organism>
<dbReference type="AlphaFoldDB" id="A0A7R9BDR3"/>
<accession>A0A7R9BDR3</accession>
<dbReference type="EMBL" id="OA882151">
    <property type="protein sequence ID" value="CAD7273286.1"/>
    <property type="molecule type" value="Genomic_DNA"/>
</dbReference>
<reference evidence="2" key="1">
    <citation type="submission" date="2020-11" db="EMBL/GenBank/DDBJ databases">
        <authorList>
            <person name="Tran Van P."/>
        </authorList>
    </citation>
    <scope>NUCLEOTIDE SEQUENCE</scope>
</reference>
<feature type="region of interest" description="Disordered" evidence="1">
    <location>
        <begin position="53"/>
        <end position="82"/>
    </location>
</feature>
<dbReference type="OrthoDB" id="74705at2759"/>